<gene>
    <name evidence="2" type="ORF">LF63_0113395</name>
</gene>
<keyword evidence="3" id="KW-1185">Reference proteome</keyword>
<evidence type="ECO:0000313" key="2">
    <source>
        <dbReference type="EMBL" id="KGI76912.1"/>
    </source>
</evidence>
<comment type="caution">
    <text evidence="2">The sequence shown here is derived from an EMBL/GenBank/DDBJ whole genome shotgun (WGS) entry which is preliminary data.</text>
</comment>
<evidence type="ECO:0000256" key="1">
    <source>
        <dbReference type="SAM" id="Phobius"/>
    </source>
</evidence>
<feature type="transmembrane region" description="Helical" evidence="1">
    <location>
        <begin position="87"/>
        <end position="117"/>
    </location>
</feature>
<accession>A0A099CTF8</accession>
<proteinExistence type="predicted"/>
<keyword evidence="1" id="KW-1133">Transmembrane helix</keyword>
<dbReference type="EMBL" id="JROI01000015">
    <property type="protein sequence ID" value="KGI76912.1"/>
    <property type="molecule type" value="Genomic_DNA"/>
</dbReference>
<dbReference type="Proteomes" id="UP000029708">
    <property type="component" value="Unassembled WGS sequence"/>
</dbReference>
<feature type="transmembrane region" description="Helical" evidence="1">
    <location>
        <begin position="44"/>
        <end position="67"/>
    </location>
</feature>
<evidence type="ECO:0000313" key="3">
    <source>
        <dbReference type="Proteomes" id="UP000029708"/>
    </source>
</evidence>
<reference evidence="2 3" key="1">
    <citation type="submission" date="2014-09" db="EMBL/GenBank/DDBJ databases">
        <title>Xanthomonadaceae 3.5X direct submission.</title>
        <authorList>
            <person name="Fang T."/>
            <person name="Wang H."/>
        </authorList>
    </citation>
    <scope>NUCLEOTIDE SEQUENCE [LARGE SCALE GENOMIC DNA]</scope>
    <source>
        <strain evidence="2 3">3.5X</strain>
    </source>
</reference>
<protein>
    <submittedName>
        <fullName evidence="2">Uncharacterized protein</fullName>
    </submittedName>
</protein>
<dbReference type="HOGENOM" id="CLU_1894098_0_0_6"/>
<feature type="transmembrane region" description="Helical" evidence="1">
    <location>
        <begin position="12"/>
        <end position="32"/>
    </location>
</feature>
<name>A0A099CTF8_9GAMM</name>
<keyword evidence="1" id="KW-0472">Membrane</keyword>
<sequence length="134" mass="15354">MVAMSDSGYWLMLFVMFYGLMAWMPILWPTWIAWRHRRRMPRRAWFVGTVASLSYGVLMLLFFAVVLPLELYATHVAPVRQDSGHAYASPLVAGAWFFGGYAWLIAPLLLLAVTFFVTHRLAARWPGICEALRS</sequence>
<keyword evidence="1" id="KW-0812">Transmembrane</keyword>
<dbReference type="STRING" id="1543381.LF63_0113395"/>
<organism evidence="2 3">
    <name type="scientific">Oleiagrimonas soli</name>
    <dbReference type="NCBI Taxonomy" id="1543381"/>
    <lineage>
        <taxon>Bacteria</taxon>
        <taxon>Pseudomonadati</taxon>
        <taxon>Pseudomonadota</taxon>
        <taxon>Gammaproteobacteria</taxon>
        <taxon>Lysobacterales</taxon>
        <taxon>Rhodanobacteraceae</taxon>
        <taxon>Oleiagrimonas</taxon>
    </lineage>
</organism>
<dbReference type="AlphaFoldDB" id="A0A099CTF8"/>